<dbReference type="InterPro" id="IPR006553">
    <property type="entry name" value="Leu-rich_rpt_Cys-con_subtyp"/>
</dbReference>
<dbReference type="InterPro" id="IPR036047">
    <property type="entry name" value="F-box-like_dom_sf"/>
</dbReference>
<dbReference type="PROSITE" id="PS50181">
    <property type="entry name" value="FBOX"/>
    <property type="match status" value="1"/>
</dbReference>
<evidence type="ECO:0000313" key="4">
    <source>
        <dbReference type="Ensembl" id="ENSCPBP00000026811.1"/>
    </source>
</evidence>
<feature type="region of interest" description="Disordered" evidence="2">
    <location>
        <begin position="50"/>
        <end position="120"/>
    </location>
</feature>
<feature type="domain" description="F-box" evidence="3">
    <location>
        <begin position="936"/>
        <end position="982"/>
    </location>
</feature>
<keyword evidence="5" id="KW-1185">Reference proteome</keyword>
<evidence type="ECO:0000259" key="3">
    <source>
        <dbReference type="PROSITE" id="PS50181"/>
    </source>
</evidence>
<sequence length="1333" mass="150449">MEHLSEKAAERLHAEIINETDTPRTRDLKLLRAKRLAYYGRCGGTRIYSCGTDNKPSSSASRGAVLHSAVSTKEENQISTLSGSQQPNDATNGRKPLIQRSSGVNHEGKEQETIIRNPETHSKYMSQTCISELDHRLLEDLTVPETQKLQHVMSWAQLVLSKSQQAAHMLKCSQLSQGLILPQDNESEIALNREKKETRSSYGSLSQSTDAFNLNAHANILKSSSISSISEVNSEHTERCISLDPLRDKTLAPENKYFYNIQANNNNNQRKTIIRIKRERRDPEISPCILGRLALADETWNSKEKSNFQNIGEKDMWSEIHSVQPQPQVVCKTDNYSSKTAEAPREDPSTYFWAPLVDSSDEECTDRIVKTKRTNRSGAEIKEHKKSSHSIFSFKEKNIKYLSSGVLGGSIASMRKMYSNGKWSVGEKLILENKENYKHKDFNLSLKAHGCSEGKVIANSIKGEAENRCIPFSSESEVENDELEDLVVDFTPMKRETDPRNESRFKDMEFSDSTVEARKWIGEEQTDSIFSSTSFDNSMGKGNNYKRAQKEIELKCSKKDPAMQSSNPLLNSLVNPPEHTFKVCPDCASLSYPDMTWCSGCGCVLLGILTQSSKDNMEHKSKVFLGDVTDKQKNVFSQVIKSSQVSESSSEEFPKLRERSNDCQKICWDDKPLLYSDCDISVLDKYYFYLDQLNKARCLHPKEKKQPFSFQEYRGYSKEEKIAKHLEGKVVEQEETEETHRDCGATELSSVNDINPDAIEQENSRLEEQDTSEGESTFMKLLDDLELNSKTEQKKSQVSIDRKLSETKSIRTKLTGFKRYWEKSSIAWSSYTHGELKPRSQCVQRPVSADVGKKMVYISQNIQPSGSVNSRQMKAHPLPKPTLSAKAQQKPPNYQATSVAFVKTANACTDSKQPCKSPFQGFEETVNWDNKRESDLSVWLLLPDELWLCIFSLFSHKELSQVAQVCHRFHQLARDESFWRHIQILDCHCLSDEWLIHLGLHHPQCFTLYHCHDETQSITHKGLMKFFQHCRDSLKELSITSCSGPRLRGDTILLHASTFCSQLTSVDISWTGATDLGVIALAEASLSLQGLSANGCQLTDDAINALVEKHGKSLSKLEIFGCHALTTKCLGSMARECPNLRTLNIGRVPKVTDVCLVKIVNCLKKLTTLNITGLNVVRDRVVHFIVTQCPKLEYLVLSSCSHVTDISLVEISTYLQTIRYLDVSGCKRVTDVGIQALAGSCLQLYYLDLSSTGTSKRGVCFLASFCHISLECVKLSFCKDITLEAVKKLCKNCKRLKLLHLYGCRITPDLESIKEINKTVQVYHDLCFPPANI</sequence>
<dbReference type="SMART" id="SM00256">
    <property type="entry name" value="FBOX"/>
    <property type="match status" value="1"/>
</dbReference>
<proteinExistence type="predicted"/>
<accession>A0A8C3I1C9</accession>
<feature type="compositionally biased region" description="Basic and acidic residues" evidence="2">
    <location>
        <begin position="106"/>
        <end position="120"/>
    </location>
</feature>
<dbReference type="Ensembl" id="ENSCPBT00000031581.1">
    <property type="protein sequence ID" value="ENSCPBP00000026811.1"/>
    <property type="gene ID" value="ENSCPBG00000019030.1"/>
</dbReference>
<dbReference type="PANTHER" id="PTHR13382">
    <property type="entry name" value="MITOCHONDRIAL ATP SYNTHASE COUPLING FACTOR B"/>
    <property type="match status" value="1"/>
</dbReference>
<protein>
    <recommendedName>
        <fullName evidence="3">F-box domain-containing protein</fullName>
    </recommendedName>
</protein>
<dbReference type="Pfam" id="PF25372">
    <property type="entry name" value="DUF7885"/>
    <property type="match status" value="1"/>
</dbReference>
<feature type="region of interest" description="Disordered" evidence="2">
    <location>
        <begin position="865"/>
        <end position="889"/>
    </location>
</feature>
<organism evidence="4 5">
    <name type="scientific">Chrysemys picta bellii</name>
    <name type="common">Western painted turtle</name>
    <name type="synonym">Emys bellii</name>
    <dbReference type="NCBI Taxonomy" id="8478"/>
    <lineage>
        <taxon>Eukaryota</taxon>
        <taxon>Metazoa</taxon>
        <taxon>Chordata</taxon>
        <taxon>Craniata</taxon>
        <taxon>Vertebrata</taxon>
        <taxon>Euteleostomi</taxon>
        <taxon>Archelosauria</taxon>
        <taxon>Testudinata</taxon>
        <taxon>Testudines</taxon>
        <taxon>Cryptodira</taxon>
        <taxon>Durocryptodira</taxon>
        <taxon>Testudinoidea</taxon>
        <taxon>Emydidae</taxon>
        <taxon>Chrysemys</taxon>
    </lineage>
</organism>
<evidence type="ECO:0000256" key="1">
    <source>
        <dbReference type="ARBA" id="ARBA00022786"/>
    </source>
</evidence>
<feature type="compositionally biased region" description="Polar residues" evidence="2">
    <location>
        <begin position="77"/>
        <end position="91"/>
    </location>
</feature>
<dbReference type="SMART" id="SM00367">
    <property type="entry name" value="LRR_CC"/>
    <property type="match status" value="7"/>
</dbReference>
<dbReference type="InterPro" id="IPR057207">
    <property type="entry name" value="FBXL15_LRR"/>
</dbReference>
<gene>
    <name evidence="4" type="primary">LOC101945119</name>
</gene>
<dbReference type="Pfam" id="PF12937">
    <property type="entry name" value="F-box-like"/>
    <property type="match status" value="1"/>
</dbReference>
<dbReference type="Ensembl" id="ENSCPBT00000031579.1">
    <property type="protein sequence ID" value="ENSCPBP00000026809.1"/>
    <property type="gene ID" value="ENSCPBG00000019030.1"/>
</dbReference>
<dbReference type="SUPFAM" id="SSF52047">
    <property type="entry name" value="RNI-like"/>
    <property type="match status" value="1"/>
</dbReference>
<name>A0A8C3I1C9_CHRPI</name>
<evidence type="ECO:0000313" key="5">
    <source>
        <dbReference type="Proteomes" id="UP000694380"/>
    </source>
</evidence>
<keyword evidence="1" id="KW-0833">Ubl conjugation pathway</keyword>
<dbReference type="InterPro" id="IPR001810">
    <property type="entry name" value="F-box_dom"/>
</dbReference>
<dbReference type="Gene3D" id="3.80.10.10">
    <property type="entry name" value="Ribonuclease Inhibitor"/>
    <property type="match status" value="2"/>
</dbReference>
<dbReference type="CDD" id="cd22139">
    <property type="entry name" value="F-box_unchar"/>
    <property type="match status" value="1"/>
</dbReference>
<dbReference type="Proteomes" id="UP000694380">
    <property type="component" value="Unplaced"/>
</dbReference>
<dbReference type="GeneTree" id="ENSGT00390000009358"/>
<dbReference type="InterPro" id="IPR032675">
    <property type="entry name" value="LRR_dom_sf"/>
</dbReference>
<dbReference type="InterPro" id="IPR050648">
    <property type="entry name" value="F-box_LRR-repeat"/>
</dbReference>
<reference evidence="4" key="1">
    <citation type="submission" date="2025-05" db="UniProtKB">
        <authorList>
            <consortium name="Ensembl"/>
        </authorList>
    </citation>
    <scope>IDENTIFICATION</scope>
</reference>
<feature type="compositionally biased region" description="Polar residues" evidence="2">
    <location>
        <begin position="51"/>
        <end position="61"/>
    </location>
</feature>
<dbReference type="SUPFAM" id="SSF81383">
    <property type="entry name" value="F-box domain"/>
    <property type="match status" value="1"/>
</dbReference>
<evidence type="ECO:0000256" key="2">
    <source>
        <dbReference type="SAM" id="MobiDB-lite"/>
    </source>
</evidence>
<dbReference type="GO" id="GO:0005737">
    <property type="term" value="C:cytoplasm"/>
    <property type="evidence" value="ECO:0007669"/>
    <property type="project" value="TreeGrafter"/>
</dbReference>